<dbReference type="Gene3D" id="1.20.5.1700">
    <property type="match status" value="1"/>
</dbReference>
<keyword evidence="4" id="KW-0597">Phosphoprotein</keyword>
<dbReference type="Proteomes" id="UP000478052">
    <property type="component" value="Unassembled WGS sequence"/>
</dbReference>
<dbReference type="InterPro" id="IPR007707">
    <property type="entry name" value="TACC_C"/>
</dbReference>
<dbReference type="GO" id="GO:0005737">
    <property type="term" value="C:cytoplasm"/>
    <property type="evidence" value="ECO:0007669"/>
    <property type="project" value="TreeGrafter"/>
</dbReference>
<gene>
    <name evidence="10" type="ORF">FWK35_00005144</name>
</gene>
<evidence type="ECO:0000313" key="11">
    <source>
        <dbReference type="Proteomes" id="UP000478052"/>
    </source>
</evidence>
<evidence type="ECO:0000256" key="8">
    <source>
        <dbReference type="SAM" id="MobiDB-lite"/>
    </source>
</evidence>
<keyword evidence="11" id="KW-1185">Reference proteome</keyword>
<evidence type="ECO:0000256" key="5">
    <source>
        <dbReference type="ARBA" id="ARBA00023054"/>
    </source>
</evidence>
<feature type="region of interest" description="Disordered" evidence="8">
    <location>
        <begin position="324"/>
        <end position="367"/>
    </location>
</feature>
<evidence type="ECO:0000256" key="2">
    <source>
        <dbReference type="ARBA" id="ARBA00009423"/>
    </source>
</evidence>
<comment type="caution">
    <text evidence="10">The sequence shown here is derived from an EMBL/GenBank/DDBJ whole genome shotgun (WGS) entry which is preliminary data.</text>
</comment>
<evidence type="ECO:0000256" key="1">
    <source>
        <dbReference type="ARBA" id="ARBA00004245"/>
    </source>
</evidence>
<reference evidence="10 11" key="1">
    <citation type="submission" date="2019-08" db="EMBL/GenBank/DDBJ databases">
        <title>Whole genome of Aphis craccivora.</title>
        <authorList>
            <person name="Voronova N.V."/>
            <person name="Shulinski R.S."/>
            <person name="Bandarenka Y.V."/>
            <person name="Zhorov D.G."/>
            <person name="Warner D."/>
        </authorList>
    </citation>
    <scope>NUCLEOTIDE SEQUENCE [LARGE SCALE GENOMIC DNA]</scope>
    <source>
        <strain evidence="10">180601</strain>
        <tissue evidence="10">Whole Body</tissue>
    </source>
</reference>
<feature type="domain" description="Transforming acidic coiled-coil-containing protein C-terminal" evidence="9">
    <location>
        <begin position="374"/>
        <end position="570"/>
    </location>
</feature>
<feature type="coiled-coil region" evidence="7">
    <location>
        <begin position="425"/>
        <end position="452"/>
    </location>
</feature>
<dbReference type="InterPro" id="IPR039915">
    <property type="entry name" value="TACC"/>
</dbReference>
<feature type="region of interest" description="Disordered" evidence="8">
    <location>
        <begin position="108"/>
        <end position="131"/>
    </location>
</feature>
<dbReference type="PANTHER" id="PTHR13924">
    <property type="entry name" value="TRANSFORMING ACIDIC COILED-COIL CONTAINING PROTEIN 1/2"/>
    <property type="match status" value="1"/>
</dbReference>
<sequence length="576" mass="65765">MNVSHTAYIRNHLTEFFLSFSNFHKILCYVIEPNLPNGTESSNSSFQDKTVVKNDGSENIFSSHDEYLGDVSLSGFNVSQLTNKLERLALATPQVSRIRPDSTVFEEDFDLKERPDSADSDSGRPVTSNDSSIYRSFVTDSVENQQLDSLDFSSTICNEDINDSGGNIESIHEHLTSVNLDLVSSDFEDSSHNLHSFSNKSSEEISHQLNPDFNNSVQTQNILLMDGLESENKFQSNIFESEIKNSSEAGPVVAEGFSSSAGYNFDNLEALESVRSLNEEDIRRLTISRKSLYVAFDPIVKKSNEESNSRKEAFENSLVKDKTVLTSSPQSSGSNKSLNISDNKMNQSITKDEKISNSPKTNDREKNYQDKIEKLECEIKNLRNECIADKEKIKNLTNSLISVTKSKDQLSTVIGEYEKTISDMVSKKEDVHKEYEARIAYIEEERAKMERHLQNSEMAFNDVHEKYNSSKQVIEAMKENETKYKNCIKEFEESLKKYEDKYMRLKIHATEQMNKATEEINDKERSFEAETSKMRIMNKRLEVKVRSLQESLDRKDVENAELTNLCDELIGKLDRK</sequence>
<name>A0A6G0YW70_APHCR</name>
<evidence type="ECO:0000313" key="10">
    <source>
        <dbReference type="EMBL" id="KAF0761965.1"/>
    </source>
</evidence>
<evidence type="ECO:0000256" key="7">
    <source>
        <dbReference type="SAM" id="Coils"/>
    </source>
</evidence>
<dbReference type="EMBL" id="VUJU01002252">
    <property type="protein sequence ID" value="KAF0761965.1"/>
    <property type="molecule type" value="Genomic_DNA"/>
</dbReference>
<proteinExistence type="inferred from homology"/>
<keyword evidence="3" id="KW-0963">Cytoplasm</keyword>
<organism evidence="10 11">
    <name type="scientific">Aphis craccivora</name>
    <name type="common">Cowpea aphid</name>
    <dbReference type="NCBI Taxonomy" id="307492"/>
    <lineage>
        <taxon>Eukaryota</taxon>
        <taxon>Metazoa</taxon>
        <taxon>Ecdysozoa</taxon>
        <taxon>Arthropoda</taxon>
        <taxon>Hexapoda</taxon>
        <taxon>Insecta</taxon>
        <taxon>Pterygota</taxon>
        <taxon>Neoptera</taxon>
        <taxon>Paraneoptera</taxon>
        <taxon>Hemiptera</taxon>
        <taxon>Sternorrhyncha</taxon>
        <taxon>Aphidomorpha</taxon>
        <taxon>Aphidoidea</taxon>
        <taxon>Aphididae</taxon>
        <taxon>Aphidini</taxon>
        <taxon>Aphis</taxon>
        <taxon>Aphis</taxon>
    </lineage>
</organism>
<protein>
    <submittedName>
        <fullName evidence="10">Transforming acidic coiled-coil-containing protein 1-like</fullName>
    </submittedName>
</protein>
<keyword evidence="5 7" id="KW-0175">Coiled coil</keyword>
<evidence type="ECO:0000256" key="3">
    <source>
        <dbReference type="ARBA" id="ARBA00022490"/>
    </source>
</evidence>
<dbReference type="Pfam" id="PF05010">
    <property type="entry name" value="TACC_C"/>
    <property type="match status" value="1"/>
</dbReference>
<evidence type="ECO:0000259" key="9">
    <source>
        <dbReference type="Pfam" id="PF05010"/>
    </source>
</evidence>
<dbReference type="GO" id="GO:0005856">
    <property type="term" value="C:cytoskeleton"/>
    <property type="evidence" value="ECO:0007669"/>
    <property type="project" value="UniProtKB-SubCell"/>
</dbReference>
<dbReference type="SUPFAM" id="SSF57997">
    <property type="entry name" value="Tropomyosin"/>
    <property type="match status" value="1"/>
</dbReference>
<feature type="compositionally biased region" description="Polar residues" evidence="8">
    <location>
        <begin position="324"/>
        <end position="349"/>
    </location>
</feature>
<comment type="similarity">
    <text evidence="2">Belongs to the TACC family.</text>
</comment>
<feature type="compositionally biased region" description="Basic and acidic residues" evidence="8">
    <location>
        <begin position="350"/>
        <end position="367"/>
    </location>
</feature>
<dbReference type="OrthoDB" id="10255048at2759"/>
<feature type="coiled-coil region" evidence="7">
    <location>
        <begin position="481"/>
        <end position="565"/>
    </location>
</feature>
<dbReference type="GO" id="GO:0007052">
    <property type="term" value="P:mitotic spindle organization"/>
    <property type="evidence" value="ECO:0007669"/>
    <property type="project" value="InterPro"/>
</dbReference>
<keyword evidence="6" id="KW-0206">Cytoskeleton</keyword>
<dbReference type="AlphaFoldDB" id="A0A6G0YW70"/>
<accession>A0A6G0YW70</accession>
<evidence type="ECO:0000256" key="6">
    <source>
        <dbReference type="ARBA" id="ARBA00023212"/>
    </source>
</evidence>
<dbReference type="PANTHER" id="PTHR13924:SF10">
    <property type="entry name" value="TRANSFORMING ACIDIC COILED-COIL PROTEIN, ISOFORM K"/>
    <property type="match status" value="1"/>
</dbReference>
<comment type="subcellular location">
    <subcellularLocation>
        <location evidence="1">Cytoplasm</location>
        <location evidence="1">Cytoskeleton</location>
    </subcellularLocation>
</comment>
<evidence type="ECO:0000256" key="4">
    <source>
        <dbReference type="ARBA" id="ARBA00022553"/>
    </source>
</evidence>